<feature type="coiled-coil region" evidence="5">
    <location>
        <begin position="587"/>
        <end position="614"/>
    </location>
</feature>
<dbReference type="InterPro" id="IPR003660">
    <property type="entry name" value="HAMP_dom"/>
</dbReference>
<dbReference type="PROSITE" id="PS50111">
    <property type="entry name" value="CHEMOTAXIS_TRANSDUC_2"/>
    <property type="match status" value="1"/>
</dbReference>
<protein>
    <submittedName>
        <fullName evidence="10">Methyl-accepting chemotaxis protein I</fullName>
    </submittedName>
</protein>
<dbReference type="Pfam" id="PF00015">
    <property type="entry name" value="MCPsignal"/>
    <property type="match status" value="1"/>
</dbReference>
<dbReference type="OrthoDB" id="9814363at2"/>
<dbReference type="GO" id="GO:0004888">
    <property type="term" value="F:transmembrane signaling receptor activity"/>
    <property type="evidence" value="ECO:0007669"/>
    <property type="project" value="TreeGrafter"/>
</dbReference>
<dbReference type="InterPro" id="IPR024478">
    <property type="entry name" value="HlyB_4HB_MCP"/>
</dbReference>
<name>A0A0E9LT42_9BACT</name>
<dbReference type="Gene3D" id="1.20.120.30">
    <property type="entry name" value="Aspartate receptor, ligand-binding domain"/>
    <property type="match status" value="1"/>
</dbReference>
<comment type="subcellular location">
    <subcellularLocation>
        <location evidence="1">Membrane</location>
    </subcellularLocation>
</comment>
<keyword evidence="4" id="KW-0807">Transducer</keyword>
<dbReference type="PANTHER" id="PTHR43531">
    <property type="entry name" value="PROTEIN ICFG"/>
    <property type="match status" value="1"/>
</dbReference>
<dbReference type="AlphaFoldDB" id="A0A0E9LT42"/>
<accession>A0A0E9LT42</accession>
<keyword evidence="2" id="KW-0145">Chemotaxis</keyword>
<evidence type="ECO:0000259" key="9">
    <source>
        <dbReference type="PROSITE" id="PS50885"/>
    </source>
</evidence>
<dbReference type="Gene3D" id="1.10.287.950">
    <property type="entry name" value="Methyl-accepting chemotaxis protein"/>
    <property type="match status" value="1"/>
</dbReference>
<dbReference type="InterPro" id="IPR004089">
    <property type="entry name" value="MCPsignal_dom"/>
</dbReference>
<dbReference type="GO" id="GO:0005886">
    <property type="term" value="C:plasma membrane"/>
    <property type="evidence" value="ECO:0007669"/>
    <property type="project" value="TreeGrafter"/>
</dbReference>
<dbReference type="EMBL" id="BAZW01000003">
    <property type="protein sequence ID" value="GAO28453.1"/>
    <property type="molecule type" value="Genomic_DNA"/>
</dbReference>
<dbReference type="SMART" id="SM00283">
    <property type="entry name" value="MA"/>
    <property type="match status" value="1"/>
</dbReference>
<comment type="caution">
    <text evidence="10">The sequence shown here is derived from an EMBL/GenBank/DDBJ whole genome shotgun (WGS) entry which is preliminary data.</text>
</comment>
<sequence>MNFKDLKIGQKIVAGFSAITVIALIVGVVGLVSLRNVSQSFHTVSDVNMPSVRYLLDMEANIEQLMVSMRTMLNPNLTSEGRMAELSSVAESRAVYNHAIDQFKELPQTDEETIIWNSFLESVSAWRALNEQFAADVDRLNRLDIHYPMEFLKNLELFEKDHYALQVRVANALQSGNAFEGGDDHTACNLGVWIPTLNTGNASINTTIANMREHHNTFHRSVHDIMELIERGNTQEALRIYNAQMLPSADEVFKYFNLLNEQAEEAVALFQNMEEVQMRDAHAMLLEVRKHIEAMVEINLSGADAEVERGDQLVTASNITMVLAILIGIAVALFLSLLISRAITVGINKGVAFAEEVAGGNLTIEVDKGLLSQKDEIGQLARSLQQMVEQLRDIIGDILGGADNIAAASQEMSGTSQQMSQGASEQASSAEEVSSSMEEMVANIQQNTDNAMETEKIALQAASGVRRGSQSTEIAVKSMKEIAKKVSIIGDIADQTNMLALNAAVEAARAGEHGKGFAVVAEEVRKLAERSQIAAQEIDELSESGVRVSEEASQQLASIVPEIEKTAQLVQEIAAASMEQNTGADQVNSAIQQLNQVIQQNAAASEEMASSSEELSGQAEQMKEVVSYFSIETNRGRLRKSSKNSASNLKSVKVATKSKADSESPAKASKGLDLKMNLADASDEDYQRF</sequence>
<keyword evidence="5" id="KW-0175">Coiled coil</keyword>
<feature type="region of interest" description="Disordered" evidence="6">
    <location>
        <begin position="410"/>
        <end position="437"/>
    </location>
</feature>
<evidence type="ECO:0000313" key="10">
    <source>
        <dbReference type="EMBL" id="GAO28453.1"/>
    </source>
</evidence>
<feature type="compositionally biased region" description="Low complexity" evidence="6">
    <location>
        <begin position="416"/>
        <end position="437"/>
    </location>
</feature>
<dbReference type="SMART" id="SM00304">
    <property type="entry name" value="HAMP"/>
    <property type="match status" value="1"/>
</dbReference>
<dbReference type="Proteomes" id="UP000032900">
    <property type="component" value="Unassembled WGS sequence"/>
</dbReference>
<dbReference type="GO" id="GO:0007165">
    <property type="term" value="P:signal transduction"/>
    <property type="evidence" value="ECO:0007669"/>
    <property type="project" value="UniProtKB-KW"/>
</dbReference>
<keyword evidence="7" id="KW-1133">Transmembrane helix</keyword>
<dbReference type="STRING" id="1236989.JCM15548_1550"/>
<evidence type="ECO:0000256" key="6">
    <source>
        <dbReference type="SAM" id="MobiDB-lite"/>
    </source>
</evidence>
<feature type="compositionally biased region" description="Low complexity" evidence="6">
    <location>
        <begin position="643"/>
        <end position="654"/>
    </location>
</feature>
<feature type="domain" description="HAMP" evidence="9">
    <location>
        <begin position="341"/>
        <end position="396"/>
    </location>
</feature>
<keyword evidence="11" id="KW-1185">Reference proteome</keyword>
<evidence type="ECO:0000256" key="1">
    <source>
        <dbReference type="ARBA" id="ARBA00004370"/>
    </source>
</evidence>
<dbReference type="Pfam" id="PF00672">
    <property type="entry name" value="HAMP"/>
    <property type="match status" value="1"/>
</dbReference>
<dbReference type="InterPro" id="IPR051310">
    <property type="entry name" value="MCP_chemotaxis"/>
</dbReference>
<gene>
    <name evidence="10" type="ORF">JCM15548_1550</name>
</gene>
<reference evidence="10 11" key="1">
    <citation type="journal article" date="2015" name="Microbes Environ.">
        <title>Distribution and evolution of nitrogen fixation genes in the phylum bacteroidetes.</title>
        <authorList>
            <person name="Inoue J."/>
            <person name="Oshima K."/>
            <person name="Suda W."/>
            <person name="Sakamoto M."/>
            <person name="Iino T."/>
            <person name="Noda S."/>
            <person name="Hongoh Y."/>
            <person name="Hattori M."/>
            <person name="Ohkuma M."/>
        </authorList>
    </citation>
    <scope>NUCLEOTIDE SEQUENCE [LARGE SCALE GENOMIC DNA]</scope>
    <source>
        <strain evidence="10">JCM 15548</strain>
    </source>
</reference>
<dbReference type="CDD" id="cd06225">
    <property type="entry name" value="HAMP"/>
    <property type="match status" value="1"/>
</dbReference>
<evidence type="ECO:0000259" key="8">
    <source>
        <dbReference type="PROSITE" id="PS50111"/>
    </source>
</evidence>
<feature type="transmembrane region" description="Helical" evidence="7">
    <location>
        <begin position="12"/>
        <end position="34"/>
    </location>
</feature>
<feature type="region of interest" description="Disordered" evidence="6">
    <location>
        <begin position="637"/>
        <end position="689"/>
    </location>
</feature>
<dbReference type="PANTHER" id="PTHR43531:SF11">
    <property type="entry name" value="METHYL-ACCEPTING CHEMOTAXIS PROTEIN 3"/>
    <property type="match status" value="1"/>
</dbReference>
<organism evidence="10 11">
    <name type="scientific">Geofilum rubicundum JCM 15548</name>
    <dbReference type="NCBI Taxonomy" id="1236989"/>
    <lineage>
        <taxon>Bacteria</taxon>
        <taxon>Pseudomonadati</taxon>
        <taxon>Bacteroidota</taxon>
        <taxon>Bacteroidia</taxon>
        <taxon>Marinilabiliales</taxon>
        <taxon>Marinilabiliaceae</taxon>
        <taxon>Geofilum</taxon>
    </lineage>
</organism>
<feature type="transmembrane region" description="Helical" evidence="7">
    <location>
        <begin position="319"/>
        <end position="339"/>
    </location>
</feature>
<proteinExistence type="inferred from homology"/>
<evidence type="ECO:0000256" key="5">
    <source>
        <dbReference type="SAM" id="Coils"/>
    </source>
</evidence>
<dbReference type="SUPFAM" id="SSF58104">
    <property type="entry name" value="Methyl-accepting chemotaxis protein (MCP) signaling domain"/>
    <property type="match status" value="1"/>
</dbReference>
<comment type="similarity">
    <text evidence="3">Belongs to the methyl-accepting chemotaxis (MCP) protein family.</text>
</comment>
<evidence type="ECO:0000256" key="4">
    <source>
        <dbReference type="PROSITE-ProRule" id="PRU00284"/>
    </source>
</evidence>
<evidence type="ECO:0000256" key="2">
    <source>
        <dbReference type="ARBA" id="ARBA00022500"/>
    </source>
</evidence>
<evidence type="ECO:0000256" key="7">
    <source>
        <dbReference type="SAM" id="Phobius"/>
    </source>
</evidence>
<dbReference type="FunFam" id="1.10.287.950:FF:000001">
    <property type="entry name" value="Methyl-accepting chemotaxis sensory transducer"/>
    <property type="match status" value="1"/>
</dbReference>
<evidence type="ECO:0000313" key="11">
    <source>
        <dbReference type="Proteomes" id="UP000032900"/>
    </source>
</evidence>
<evidence type="ECO:0000256" key="3">
    <source>
        <dbReference type="ARBA" id="ARBA00029447"/>
    </source>
</evidence>
<feature type="domain" description="Methyl-accepting transducer" evidence="8">
    <location>
        <begin position="401"/>
        <end position="616"/>
    </location>
</feature>
<dbReference type="Pfam" id="PF12729">
    <property type="entry name" value="4HB_MCP_1"/>
    <property type="match status" value="1"/>
</dbReference>
<keyword evidence="7" id="KW-0472">Membrane</keyword>
<dbReference type="PROSITE" id="PS50885">
    <property type="entry name" value="HAMP"/>
    <property type="match status" value="1"/>
</dbReference>
<keyword evidence="7" id="KW-0812">Transmembrane</keyword>
<dbReference type="GO" id="GO:0006935">
    <property type="term" value="P:chemotaxis"/>
    <property type="evidence" value="ECO:0007669"/>
    <property type="project" value="UniProtKB-KW"/>
</dbReference>
<dbReference type="RefSeq" id="WP_062122265.1">
    <property type="nucleotide sequence ID" value="NZ_BAZW01000003.1"/>
</dbReference>